<sequence>MLCDKTRADSGTAPDPLVAGINLLGQIIIGHAVFRYGKSA</sequence>
<name>A0A645DXE0_9ZZZZ</name>
<organism evidence="1">
    <name type="scientific">bioreactor metagenome</name>
    <dbReference type="NCBI Taxonomy" id="1076179"/>
    <lineage>
        <taxon>unclassified sequences</taxon>
        <taxon>metagenomes</taxon>
        <taxon>ecological metagenomes</taxon>
    </lineage>
</organism>
<proteinExistence type="predicted"/>
<gene>
    <name evidence="1" type="ORF">SDC9_140940</name>
</gene>
<dbReference type="EMBL" id="VSSQ01040524">
    <property type="protein sequence ID" value="MPM93798.1"/>
    <property type="molecule type" value="Genomic_DNA"/>
</dbReference>
<reference evidence="1" key="1">
    <citation type="submission" date="2019-08" db="EMBL/GenBank/DDBJ databases">
        <authorList>
            <person name="Kucharzyk K."/>
            <person name="Murdoch R.W."/>
            <person name="Higgins S."/>
            <person name="Loffler F."/>
        </authorList>
    </citation>
    <scope>NUCLEOTIDE SEQUENCE</scope>
</reference>
<comment type="caution">
    <text evidence="1">The sequence shown here is derived from an EMBL/GenBank/DDBJ whole genome shotgun (WGS) entry which is preliminary data.</text>
</comment>
<evidence type="ECO:0000313" key="1">
    <source>
        <dbReference type="EMBL" id="MPM93798.1"/>
    </source>
</evidence>
<dbReference type="AlphaFoldDB" id="A0A645DXE0"/>
<accession>A0A645DXE0</accession>
<protein>
    <submittedName>
        <fullName evidence="1">Uncharacterized protein</fullName>
    </submittedName>
</protein>